<dbReference type="InterPro" id="IPR042099">
    <property type="entry name" value="ANL_N_sf"/>
</dbReference>
<sequence>MDNYLKLLENTIKSKWDCGALRDRGGVSYTYGQMAAKIELLNRLYRNLGLAEGDKIAICGKNGSNWAVAFVSANVFGAVAVPLLSDFHPESIAQLTDHSESRILFIDDDLWKKVSIVGTKAEAVFSLKDFSLLHAASSDGVLKIMEDARTSFDNDFKEGFTAGAVSYPAGDLEKTAIINYTSGTTSAPKGVMLSYRAISSNVVFIKDNIYGKEGDKALSMLPMAHMYGMAVEFLFPVCAGYELNFLGKAPTPRVLLDALSEVRPFMIIAVPLIIEKIFYSSVFPVVNRPVMKGALKIPVISSLIYKKIYDKLMSTFGGNVKYIIIGGAPLNESVEEVMKKVGLPYCVGYGMTECAPLISYEHYSRFAFRSCGKRVDRMEVRIASSDPQKEVGEIQVRGDNVMDGYYKNKDATAAAFTSDGWLHTGDMGIMDAEGNVFIKGRCKNMVLGPNGQNIYPEEIEDKLNCHRHVVESLVVSRNGKLVALVYPDTDAVLMDAAERSQKHPDGAKPDTETMVAAAMDALQADVNKSLPAYSRLSKIEVMATEFEKTPKKSIKRFLYE</sequence>
<comment type="catalytic activity">
    <reaction evidence="3">
        <text>a long-chain fatty acid + ATP + CoA = a long-chain fatty acyl-CoA + AMP + diphosphate</text>
        <dbReference type="Rhea" id="RHEA:15421"/>
        <dbReference type="ChEBI" id="CHEBI:30616"/>
        <dbReference type="ChEBI" id="CHEBI:33019"/>
        <dbReference type="ChEBI" id="CHEBI:57287"/>
        <dbReference type="ChEBI" id="CHEBI:57560"/>
        <dbReference type="ChEBI" id="CHEBI:83139"/>
        <dbReference type="ChEBI" id="CHEBI:456215"/>
        <dbReference type="EC" id="6.2.1.3"/>
    </reaction>
    <physiologicalReaction direction="left-to-right" evidence="3">
        <dbReference type="Rhea" id="RHEA:15422"/>
    </physiologicalReaction>
</comment>
<dbReference type="InterPro" id="IPR020845">
    <property type="entry name" value="AMP-binding_CS"/>
</dbReference>
<accession>A0A9D9IIH8</accession>
<dbReference type="PANTHER" id="PTHR43272:SF33">
    <property type="entry name" value="AMP-BINDING DOMAIN-CONTAINING PROTEIN-RELATED"/>
    <property type="match status" value="1"/>
</dbReference>
<dbReference type="PROSITE" id="PS00455">
    <property type="entry name" value="AMP_BINDING"/>
    <property type="match status" value="1"/>
</dbReference>
<reference evidence="5" key="2">
    <citation type="journal article" date="2021" name="PeerJ">
        <title>Extensive microbial diversity within the chicken gut microbiome revealed by metagenomics and culture.</title>
        <authorList>
            <person name="Gilroy R."/>
            <person name="Ravi A."/>
            <person name="Getino M."/>
            <person name="Pursley I."/>
            <person name="Horton D.L."/>
            <person name="Alikhan N.F."/>
            <person name="Baker D."/>
            <person name="Gharbi K."/>
            <person name="Hall N."/>
            <person name="Watson M."/>
            <person name="Adriaenssens E.M."/>
            <person name="Foster-Nyarko E."/>
            <person name="Jarju S."/>
            <person name="Secka A."/>
            <person name="Antonio M."/>
            <person name="Oren A."/>
            <person name="Chaudhuri R.R."/>
            <person name="La Ragione R."/>
            <person name="Hildebrand F."/>
            <person name="Pallen M.J."/>
        </authorList>
    </citation>
    <scope>NUCLEOTIDE SEQUENCE</scope>
    <source>
        <strain evidence="5">B1-8020</strain>
    </source>
</reference>
<dbReference type="GO" id="GO:0004467">
    <property type="term" value="F:long-chain fatty acid-CoA ligase activity"/>
    <property type="evidence" value="ECO:0007669"/>
    <property type="project" value="UniProtKB-EC"/>
</dbReference>
<dbReference type="PANTHER" id="PTHR43272">
    <property type="entry name" value="LONG-CHAIN-FATTY-ACID--COA LIGASE"/>
    <property type="match status" value="1"/>
</dbReference>
<protein>
    <submittedName>
        <fullName evidence="5">AMP-binding protein</fullName>
    </submittedName>
</protein>
<dbReference type="Proteomes" id="UP000823604">
    <property type="component" value="Unassembled WGS sequence"/>
</dbReference>
<evidence type="ECO:0000313" key="5">
    <source>
        <dbReference type="EMBL" id="MBO8472423.1"/>
    </source>
</evidence>
<dbReference type="EMBL" id="JADIMA010000023">
    <property type="protein sequence ID" value="MBO8472423.1"/>
    <property type="molecule type" value="Genomic_DNA"/>
</dbReference>
<evidence type="ECO:0000259" key="4">
    <source>
        <dbReference type="Pfam" id="PF00501"/>
    </source>
</evidence>
<dbReference type="Gene3D" id="3.30.300.30">
    <property type="match status" value="1"/>
</dbReference>
<evidence type="ECO:0000256" key="3">
    <source>
        <dbReference type="ARBA" id="ARBA00024484"/>
    </source>
</evidence>
<evidence type="ECO:0000313" key="6">
    <source>
        <dbReference type="Proteomes" id="UP000823604"/>
    </source>
</evidence>
<dbReference type="GO" id="GO:0016020">
    <property type="term" value="C:membrane"/>
    <property type="evidence" value="ECO:0007669"/>
    <property type="project" value="TreeGrafter"/>
</dbReference>
<dbReference type="SUPFAM" id="SSF56801">
    <property type="entry name" value="Acetyl-CoA synthetase-like"/>
    <property type="match status" value="1"/>
</dbReference>
<dbReference type="AlphaFoldDB" id="A0A9D9IIH8"/>
<feature type="domain" description="AMP-dependent synthetase/ligase" evidence="4">
    <location>
        <begin position="20"/>
        <end position="406"/>
    </location>
</feature>
<comment type="caution">
    <text evidence="5">The sequence shown here is derived from an EMBL/GenBank/DDBJ whole genome shotgun (WGS) entry which is preliminary data.</text>
</comment>
<dbReference type="Pfam" id="PF00501">
    <property type="entry name" value="AMP-binding"/>
    <property type="match status" value="1"/>
</dbReference>
<dbReference type="GO" id="GO:0005524">
    <property type="term" value="F:ATP binding"/>
    <property type="evidence" value="ECO:0007669"/>
    <property type="project" value="UniProtKB-KW"/>
</dbReference>
<dbReference type="Gene3D" id="3.40.50.12780">
    <property type="entry name" value="N-terminal domain of ligase-like"/>
    <property type="match status" value="1"/>
</dbReference>
<dbReference type="InterPro" id="IPR000873">
    <property type="entry name" value="AMP-dep_synth/lig_dom"/>
</dbReference>
<evidence type="ECO:0000256" key="2">
    <source>
        <dbReference type="ARBA" id="ARBA00022840"/>
    </source>
</evidence>
<organism evidence="5 6">
    <name type="scientific">Candidatus Merdivivens pullicola</name>
    <dbReference type="NCBI Taxonomy" id="2840872"/>
    <lineage>
        <taxon>Bacteria</taxon>
        <taxon>Pseudomonadati</taxon>
        <taxon>Bacteroidota</taxon>
        <taxon>Bacteroidia</taxon>
        <taxon>Bacteroidales</taxon>
        <taxon>Muribaculaceae</taxon>
        <taxon>Muribaculaceae incertae sedis</taxon>
        <taxon>Candidatus Merdivivens</taxon>
    </lineage>
</organism>
<proteinExistence type="predicted"/>
<evidence type="ECO:0000256" key="1">
    <source>
        <dbReference type="ARBA" id="ARBA00022741"/>
    </source>
</evidence>
<keyword evidence="1" id="KW-0547">Nucleotide-binding</keyword>
<dbReference type="InterPro" id="IPR045851">
    <property type="entry name" value="AMP-bd_C_sf"/>
</dbReference>
<reference evidence="5" key="1">
    <citation type="submission" date="2020-10" db="EMBL/GenBank/DDBJ databases">
        <authorList>
            <person name="Gilroy R."/>
        </authorList>
    </citation>
    <scope>NUCLEOTIDE SEQUENCE</scope>
    <source>
        <strain evidence="5">B1-8020</strain>
    </source>
</reference>
<keyword evidence="2" id="KW-0067">ATP-binding</keyword>
<gene>
    <name evidence="5" type="ORF">IAB81_02170</name>
</gene>
<name>A0A9D9IIH8_9BACT</name>